<comment type="caution">
    <text evidence="3">The sequence shown here is derived from an EMBL/GenBank/DDBJ whole genome shotgun (WGS) entry which is preliminary data.</text>
</comment>
<proteinExistence type="predicted"/>
<evidence type="ECO:0000256" key="1">
    <source>
        <dbReference type="SAM" id="MobiDB-lite"/>
    </source>
</evidence>
<dbReference type="AlphaFoldDB" id="A0AAN9KZE3"/>
<name>A0AAN9KZE3_CANGL</name>
<feature type="compositionally biased region" description="Polar residues" evidence="1">
    <location>
        <begin position="62"/>
        <end position="75"/>
    </location>
</feature>
<evidence type="ECO:0000313" key="3">
    <source>
        <dbReference type="EMBL" id="KAK7324203.1"/>
    </source>
</evidence>
<keyword evidence="2" id="KW-0732">Signal</keyword>
<sequence>MTPALVHAFTFRATVLALLKLSVSKTISVCRGQGTLCKTVRDQTQGPMAALKSERDLALSSPEKTALSSSEGLTQ</sequence>
<evidence type="ECO:0000313" key="4">
    <source>
        <dbReference type="Proteomes" id="UP001367508"/>
    </source>
</evidence>
<organism evidence="3 4">
    <name type="scientific">Canavalia gladiata</name>
    <name type="common">Sword bean</name>
    <name type="synonym">Dolichos gladiatus</name>
    <dbReference type="NCBI Taxonomy" id="3824"/>
    <lineage>
        <taxon>Eukaryota</taxon>
        <taxon>Viridiplantae</taxon>
        <taxon>Streptophyta</taxon>
        <taxon>Embryophyta</taxon>
        <taxon>Tracheophyta</taxon>
        <taxon>Spermatophyta</taxon>
        <taxon>Magnoliopsida</taxon>
        <taxon>eudicotyledons</taxon>
        <taxon>Gunneridae</taxon>
        <taxon>Pentapetalae</taxon>
        <taxon>rosids</taxon>
        <taxon>fabids</taxon>
        <taxon>Fabales</taxon>
        <taxon>Fabaceae</taxon>
        <taxon>Papilionoideae</taxon>
        <taxon>50 kb inversion clade</taxon>
        <taxon>NPAAA clade</taxon>
        <taxon>indigoferoid/millettioid clade</taxon>
        <taxon>Phaseoleae</taxon>
        <taxon>Canavalia</taxon>
    </lineage>
</organism>
<dbReference type="EMBL" id="JAYMYQ010000006">
    <property type="protein sequence ID" value="KAK7324203.1"/>
    <property type="molecule type" value="Genomic_DNA"/>
</dbReference>
<evidence type="ECO:0008006" key="5">
    <source>
        <dbReference type="Google" id="ProtNLM"/>
    </source>
</evidence>
<keyword evidence="4" id="KW-1185">Reference proteome</keyword>
<feature type="region of interest" description="Disordered" evidence="1">
    <location>
        <begin position="45"/>
        <end position="75"/>
    </location>
</feature>
<accession>A0AAN9KZE3</accession>
<reference evidence="3 4" key="1">
    <citation type="submission" date="2024-01" db="EMBL/GenBank/DDBJ databases">
        <title>The genomes of 5 underutilized Papilionoideae crops provide insights into root nodulation and disease resistanc.</title>
        <authorList>
            <person name="Jiang F."/>
        </authorList>
    </citation>
    <scope>NUCLEOTIDE SEQUENCE [LARGE SCALE GENOMIC DNA]</scope>
    <source>
        <strain evidence="3">LVBAO_FW01</strain>
        <tissue evidence="3">Leaves</tissue>
    </source>
</reference>
<gene>
    <name evidence="3" type="ORF">VNO77_27729</name>
</gene>
<dbReference type="Proteomes" id="UP001367508">
    <property type="component" value="Unassembled WGS sequence"/>
</dbReference>
<evidence type="ECO:0000256" key="2">
    <source>
        <dbReference type="SAM" id="SignalP"/>
    </source>
</evidence>
<protein>
    <recommendedName>
        <fullName evidence="5">Secreted protein</fullName>
    </recommendedName>
</protein>
<feature type="signal peptide" evidence="2">
    <location>
        <begin position="1"/>
        <end position="24"/>
    </location>
</feature>
<feature type="chain" id="PRO_5042890538" description="Secreted protein" evidence="2">
    <location>
        <begin position="25"/>
        <end position="75"/>
    </location>
</feature>